<evidence type="ECO:0000313" key="4">
    <source>
        <dbReference type="Proteomes" id="UP000053989"/>
    </source>
</evidence>
<evidence type="ECO:0000256" key="1">
    <source>
        <dbReference type="SAM" id="MobiDB-lite"/>
    </source>
</evidence>
<dbReference type="Proteomes" id="UP000053989">
    <property type="component" value="Unassembled WGS sequence"/>
</dbReference>
<gene>
    <name evidence="3" type="ORF">SCLCIDRAFT_23454</name>
</gene>
<evidence type="ECO:0000313" key="3">
    <source>
        <dbReference type="EMBL" id="KIM64439.1"/>
    </source>
</evidence>
<feature type="domain" description="C2H2-type" evidence="2">
    <location>
        <begin position="10"/>
        <end position="31"/>
    </location>
</feature>
<dbReference type="Pfam" id="PF18759">
    <property type="entry name" value="Plavaka"/>
    <property type="match status" value="1"/>
</dbReference>
<proteinExistence type="predicted"/>
<reference evidence="4" key="2">
    <citation type="submission" date="2015-01" db="EMBL/GenBank/DDBJ databases">
        <title>Evolutionary Origins and Diversification of the Mycorrhizal Mutualists.</title>
        <authorList>
            <consortium name="DOE Joint Genome Institute"/>
            <consortium name="Mycorrhizal Genomics Consortium"/>
            <person name="Kohler A."/>
            <person name="Kuo A."/>
            <person name="Nagy L.G."/>
            <person name="Floudas D."/>
            <person name="Copeland A."/>
            <person name="Barry K.W."/>
            <person name="Cichocki N."/>
            <person name="Veneault-Fourrey C."/>
            <person name="LaButti K."/>
            <person name="Lindquist E.A."/>
            <person name="Lipzen A."/>
            <person name="Lundell T."/>
            <person name="Morin E."/>
            <person name="Murat C."/>
            <person name="Riley R."/>
            <person name="Ohm R."/>
            <person name="Sun H."/>
            <person name="Tunlid A."/>
            <person name="Henrissat B."/>
            <person name="Grigoriev I.V."/>
            <person name="Hibbett D.S."/>
            <person name="Martin F."/>
        </authorList>
    </citation>
    <scope>NUCLEOTIDE SEQUENCE [LARGE SCALE GENOMIC DNA]</scope>
    <source>
        <strain evidence="4">Foug A</strain>
    </source>
</reference>
<dbReference type="InterPro" id="IPR041078">
    <property type="entry name" value="Plavaka"/>
</dbReference>
<sequence>MSLQSHDLSCPFCPRKLKNCSGLTQHINRVHSSLDSNGPPIQRAVIQEDPPPLMGHNPSQCTREYHPILDGIATPTDRNGNDLPPGALPTPQDTPGKDDWYPFADCIEFETTEFLFSENQMPQSHVDRLMQLWTASMLQHNDRAPFADHADLHQVIDAIPHGGIPWKSTQVQFKGDIPASHPPCWMKQTYDVWFRDPNIVVSNLLNNPDFHGHFDYAPYHEFEPSGEHRWENFMSGNWAWNHADTIAKDHADVHGAMLVPIILGSDKTTVSVATGQHDYYPLYLSIGNTHNNTQQAHQNAVVLLAFLAIPKTDHENEDTAEFRKFQRQLFHSTLAYILLSLHSGMLKPEVRRCPDGHFRRALYALAAYIADYPEQVLLSCIVQGWCPLCTNLSNNLDGHGSLPRSRRHAEYCIHAFAIAELWDQYGIVGYLTPFTNDFPYADIFKMLSPDLLHQLIKGVFKDHLITWIGEYLKYMHGEAEANRILDDIDRRIAAVPLYPNLRRFPEGR</sequence>
<dbReference type="PROSITE" id="PS00028">
    <property type="entry name" value="ZINC_FINGER_C2H2_1"/>
    <property type="match status" value="1"/>
</dbReference>
<evidence type="ECO:0000259" key="2">
    <source>
        <dbReference type="PROSITE" id="PS00028"/>
    </source>
</evidence>
<dbReference type="InterPro" id="IPR013087">
    <property type="entry name" value="Znf_C2H2_type"/>
</dbReference>
<dbReference type="InParanoid" id="A0A0C3E7M2"/>
<keyword evidence="4" id="KW-1185">Reference proteome</keyword>
<organism evidence="3 4">
    <name type="scientific">Scleroderma citrinum Foug A</name>
    <dbReference type="NCBI Taxonomy" id="1036808"/>
    <lineage>
        <taxon>Eukaryota</taxon>
        <taxon>Fungi</taxon>
        <taxon>Dikarya</taxon>
        <taxon>Basidiomycota</taxon>
        <taxon>Agaricomycotina</taxon>
        <taxon>Agaricomycetes</taxon>
        <taxon>Agaricomycetidae</taxon>
        <taxon>Boletales</taxon>
        <taxon>Sclerodermatineae</taxon>
        <taxon>Sclerodermataceae</taxon>
        <taxon>Scleroderma</taxon>
    </lineage>
</organism>
<dbReference type="AlphaFoldDB" id="A0A0C3E7M2"/>
<accession>A0A0C3E7M2</accession>
<dbReference type="STRING" id="1036808.A0A0C3E7M2"/>
<reference evidence="3 4" key="1">
    <citation type="submission" date="2014-04" db="EMBL/GenBank/DDBJ databases">
        <authorList>
            <consortium name="DOE Joint Genome Institute"/>
            <person name="Kuo A."/>
            <person name="Kohler A."/>
            <person name="Nagy L.G."/>
            <person name="Floudas D."/>
            <person name="Copeland A."/>
            <person name="Barry K.W."/>
            <person name="Cichocki N."/>
            <person name="Veneault-Fourrey C."/>
            <person name="LaButti K."/>
            <person name="Lindquist E.A."/>
            <person name="Lipzen A."/>
            <person name="Lundell T."/>
            <person name="Morin E."/>
            <person name="Murat C."/>
            <person name="Sun H."/>
            <person name="Tunlid A."/>
            <person name="Henrissat B."/>
            <person name="Grigoriev I.V."/>
            <person name="Hibbett D.S."/>
            <person name="Martin F."/>
            <person name="Nordberg H.P."/>
            <person name="Cantor M.N."/>
            <person name="Hua S.X."/>
        </authorList>
    </citation>
    <scope>NUCLEOTIDE SEQUENCE [LARGE SCALE GENOMIC DNA]</scope>
    <source>
        <strain evidence="3 4">Foug A</strain>
    </source>
</reference>
<dbReference type="OrthoDB" id="3199698at2759"/>
<protein>
    <recommendedName>
        <fullName evidence="2">C2H2-type domain-containing protein</fullName>
    </recommendedName>
</protein>
<feature type="region of interest" description="Disordered" evidence="1">
    <location>
        <begin position="72"/>
        <end position="95"/>
    </location>
</feature>
<name>A0A0C3E7M2_9AGAM</name>
<dbReference type="HOGENOM" id="CLU_006344_14_0_1"/>
<dbReference type="EMBL" id="KN822028">
    <property type="protein sequence ID" value="KIM64439.1"/>
    <property type="molecule type" value="Genomic_DNA"/>
</dbReference>